<dbReference type="Proteomes" id="UP000001444">
    <property type="component" value="Chromosome"/>
</dbReference>
<reference evidence="1 2" key="1">
    <citation type="journal article" date="2010" name="Mol. Plant Microbe Interact.">
        <title>Streptomyces scabies 87-22 contains a coronafacic acid-like biosynthetic cluster that contributes to plant-microbe interactions.</title>
        <authorList>
            <person name="Bignell D.R."/>
            <person name="Seipke R.F."/>
            <person name="Huguet-Tapia J.C."/>
            <person name="Chambers A.H."/>
            <person name="Parry R.J."/>
            <person name="Loria R."/>
        </authorList>
    </citation>
    <scope>NUCLEOTIDE SEQUENCE [LARGE SCALE GENOMIC DNA]</scope>
    <source>
        <strain evidence="1 2">87.22</strain>
    </source>
</reference>
<name>C9YV73_STRSW</name>
<gene>
    <name evidence="1" type="ordered locus">SCAB_52341</name>
</gene>
<protein>
    <submittedName>
        <fullName evidence="1">Uncharacterized protein</fullName>
    </submittedName>
</protein>
<keyword evidence="2" id="KW-1185">Reference proteome</keyword>
<dbReference type="EMBL" id="FN554889">
    <property type="protein sequence ID" value="CBG72269.1"/>
    <property type="molecule type" value="Genomic_DNA"/>
</dbReference>
<sequence>MRRGVPGRILTLPAPGIRHLMPVPGTGYRVPLWSNVEEAGARAAVGVSLLP</sequence>
<organism evidence="1 2">
    <name type="scientific">Streptomyces scabiei (strain 87.22)</name>
    <dbReference type="NCBI Taxonomy" id="680198"/>
    <lineage>
        <taxon>Bacteria</taxon>
        <taxon>Bacillati</taxon>
        <taxon>Actinomycetota</taxon>
        <taxon>Actinomycetes</taxon>
        <taxon>Kitasatosporales</taxon>
        <taxon>Streptomycetaceae</taxon>
        <taxon>Streptomyces</taxon>
    </lineage>
</organism>
<dbReference type="AlphaFoldDB" id="C9YV73"/>
<dbReference type="STRING" id="680198.SCAB_52341"/>
<dbReference type="HOGENOM" id="CLU_3104561_0_0_11"/>
<evidence type="ECO:0000313" key="2">
    <source>
        <dbReference type="Proteomes" id="UP000001444"/>
    </source>
</evidence>
<proteinExistence type="predicted"/>
<evidence type="ECO:0000313" key="1">
    <source>
        <dbReference type="EMBL" id="CBG72269.1"/>
    </source>
</evidence>
<dbReference type="KEGG" id="scb:SCAB_52341"/>
<accession>C9YV73</accession>